<keyword evidence="2" id="KW-0378">Hydrolase</keyword>
<evidence type="ECO:0000313" key="2">
    <source>
        <dbReference type="EMBL" id="AQQ15573.1"/>
    </source>
</evidence>
<dbReference type="OrthoDB" id="9777385at2"/>
<dbReference type="InterPro" id="IPR011650">
    <property type="entry name" value="Peptidase_M20_dimer"/>
</dbReference>
<dbReference type="EMBL" id="CP019688">
    <property type="protein sequence ID" value="AQQ15573.1"/>
    <property type="molecule type" value="Genomic_DNA"/>
</dbReference>
<accession>A0A1Q2HXL4</accession>
<protein>
    <submittedName>
        <fullName evidence="2">Putative hydrolase YxeP</fullName>
        <ecNumber evidence="2">3.-.-.-</ecNumber>
    </submittedName>
</protein>
<dbReference type="EC" id="3.-.-.-" evidence="2"/>
<dbReference type="AlphaFoldDB" id="A0A1Q2HXL4"/>
<evidence type="ECO:0000313" key="3">
    <source>
        <dbReference type="Proteomes" id="UP000217209"/>
    </source>
</evidence>
<evidence type="ECO:0000259" key="1">
    <source>
        <dbReference type="Pfam" id="PF07687"/>
    </source>
</evidence>
<dbReference type="KEGG" id="cgv:CGLAU_08090"/>
<dbReference type="SUPFAM" id="SSF55031">
    <property type="entry name" value="Bacterial exopeptidase dimerisation domain"/>
    <property type="match status" value="1"/>
</dbReference>
<dbReference type="InterPro" id="IPR002933">
    <property type="entry name" value="Peptidase_M20"/>
</dbReference>
<dbReference type="PANTHER" id="PTHR11014:SF63">
    <property type="entry name" value="METALLOPEPTIDASE, PUTATIVE (AFU_ORTHOLOGUE AFUA_6G09600)-RELATED"/>
    <property type="match status" value="1"/>
</dbReference>
<dbReference type="NCBIfam" id="TIGR01891">
    <property type="entry name" value="amidohydrolases"/>
    <property type="match status" value="1"/>
</dbReference>
<dbReference type="GO" id="GO:0016787">
    <property type="term" value="F:hydrolase activity"/>
    <property type="evidence" value="ECO:0007669"/>
    <property type="project" value="UniProtKB-KW"/>
</dbReference>
<proteinExistence type="predicted"/>
<dbReference type="Proteomes" id="UP000217209">
    <property type="component" value="Chromosome"/>
</dbReference>
<organism evidence="2 3">
    <name type="scientific">Corynebacterium glaucum</name>
    <dbReference type="NCBI Taxonomy" id="187491"/>
    <lineage>
        <taxon>Bacteria</taxon>
        <taxon>Bacillati</taxon>
        <taxon>Actinomycetota</taxon>
        <taxon>Actinomycetes</taxon>
        <taxon>Mycobacteriales</taxon>
        <taxon>Corynebacteriaceae</taxon>
        <taxon>Corynebacterium</taxon>
    </lineage>
</organism>
<gene>
    <name evidence="2" type="primary">yxeP3</name>
    <name evidence="2" type="ORF">CGLAU_08090</name>
</gene>
<dbReference type="PANTHER" id="PTHR11014">
    <property type="entry name" value="PEPTIDASE M20 FAMILY MEMBER"/>
    <property type="match status" value="1"/>
</dbReference>
<reference evidence="2 3" key="1">
    <citation type="submission" date="2016-12" db="EMBL/GenBank/DDBJ databases">
        <authorList>
            <person name="Song W.-J."/>
            <person name="Kurnit D.M."/>
        </authorList>
    </citation>
    <scope>NUCLEOTIDE SEQUENCE [LARGE SCALE GENOMIC DNA]</scope>
    <source>
        <strain evidence="2 3">DSM 30827</strain>
    </source>
</reference>
<feature type="domain" description="Peptidase M20 dimerisation" evidence="1">
    <location>
        <begin position="191"/>
        <end position="284"/>
    </location>
</feature>
<name>A0A1Q2HXL4_9CORY</name>
<dbReference type="RefSeq" id="WP_095660245.1">
    <property type="nucleotide sequence ID" value="NZ_CP019688.1"/>
</dbReference>
<sequence length="411" mass="44530">MTTVPMNQLLETYEIDAAWQREFYEWMHANPELAMQEHETHARILKELERFDCEVIAPIGGTGICAVFTNGDGPVVLHRADFDALPVTEATGVDYAATTGTMHACGHDIHTAALLGVCDFMDHTREHWAGTFIALFQPAEETAEGAAAMVEDGLVDRIPHPDVCFGQHVMPGRAGEVMSKPGPQFAACDSIRITIPGRSAHGSMPHNSIDPTFTAAMIIARLQGIVGREVNPADFAVVTVASVHAGSTINIIPAEAELVLNCRFYSDKVKAKVYASIERIVHAEVAASGAEGEATIEFFAHGELLTNDEALYETVRARFDEAFGETSVTADPKTVSEDFPTIPTAFGVPYLFWLIGCTPQDVWDKAVAEDRVDLDVPVNHMPAFLPEYEPTIRAATDAGVVAALTLLARAE</sequence>
<dbReference type="Gene3D" id="3.40.630.10">
    <property type="entry name" value="Zn peptidases"/>
    <property type="match status" value="1"/>
</dbReference>
<dbReference type="SUPFAM" id="SSF53187">
    <property type="entry name" value="Zn-dependent exopeptidases"/>
    <property type="match status" value="1"/>
</dbReference>
<keyword evidence="3" id="KW-1185">Reference proteome</keyword>
<dbReference type="Gene3D" id="3.30.70.360">
    <property type="match status" value="1"/>
</dbReference>
<dbReference type="InterPro" id="IPR017439">
    <property type="entry name" value="Amidohydrolase"/>
</dbReference>
<dbReference type="Pfam" id="PF07687">
    <property type="entry name" value="M20_dimer"/>
    <property type="match status" value="1"/>
</dbReference>
<dbReference type="Pfam" id="PF01546">
    <property type="entry name" value="Peptidase_M20"/>
    <property type="match status" value="1"/>
</dbReference>
<dbReference type="InterPro" id="IPR036264">
    <property type="entry name" value="Bact_exopeptidase_dim_dom"/>
</dbReference>